<protein>
    <recommendedName>
        <fullName evidence="2">Fungal-type protein kinase domain-containing protein</fullName>
    </recommendedName>
</protein>
<evidence type="ECO:0000313" key="3">
    <source>
        <dbReference type="EMBL" id="CAL1698348.1"/>
    </source>
</evidence>
<evidence type="ECO:0000313" key="4">
    <source>
        <dbReference type="Proteomes" id="UP001497453"/>
    </source>
</evidence>
<dbReference type="InterPro" id="IPR040976">
    <property type="entry name" value="Pkinase_fungal"/>
</dbReference>
<name>A0ABP1CUH9_9APHY</name>
<feature type="domain" description="Fungal-type protein kinase" evidence="2">
    <location>
        <begin position="773"/>
        <end position="817"/>
    </location>
</feature>
<dbReference type="Proteomes" id="UP001497453">
    <property type="component" value="Chromosome 10"/>
</dbReference>
<dbReference type="PANTHER" id="PTHR38248:SF2">
    <property type="entry name" value="FUNK1 11"/>
    <property type="match status" value="1"/>
</dbReference>
<organism evidence="3 4">
    <name type="scientific">Somion occarium</name>
    <dbReference type="NCBI Taxonomy" id="3059160"/>
    <lineage>
        <taxon>Eukaryota</taxon>
        <taxon>Fungi</taxon>
        <taxon>Dikarya</taxon>
        <taxon>Basidiomycota</taxon>
        <taxon>Agaricomycotina</taxon>
        <taxon>Agaricomycetes</taxon>
        <taxon>Polyporales</taxon>
        <taxon>Cerrenaceae</taxon>
        <taxon>Somion</taxon>
    </lineage>
</organism>
<reference evidence="4" key="1">
    <citation type="submission" date="2024-04" db="EMBL/GenBank/DDBJ databases">
        <authorList>
            <person name="Shaw F."/>
            <person name="Minotto A."/>
        </authorList>
    </citation>
    <scope>NUCLEOTIDE SEQUENCE [LARGE SCALE GENOMIC DNA]</scope>
</reference>
<dbReference type="InterPro" id="IPR011009">
    <property type="entry name" value="Kinase-like_dom_sf"/>
</dbReference>
<sequence>MGLFNTLLFRNYFPGDCHKSNTCYQHFYSLALETDFSADSDIIMADATLPQDVEMHDEARDTLGPLPEIHRRFRGREITSAQEPDRPPTFVVEEQVHDRRGQSLPTKVQRTPSKPSVGAIETDDGIRDPEFKAFIETEFKKHVIRDYPIIDFIDHVWNVHPSQIPAGDFELARMPLKQYLAAGRYSKESKFRELGETGAPLIGLAERAETRACVAFQELFQDMAKIVMERWREEDPVAADEIEGSRFQGTLRFLHEKIVKWNYANFKPDFGYVTEGGENTDAIAWDAFGLFGELKTDDTIGQQLGNTRVDQSLLDVQKEQPYTPSPPRKSRKRSKPDTPVEEGPSSKQRRSNQSDSVPTNKSKPNECVSKPPATAKLTPQESALLRFNQDEDEDCSEFTNNEIQAAKYLNELLSHGARNYATGFLVENEKISLWYGDRFGIIKSRLFNFIEEPHYFLLMVTAIIRASDEDLGFCPLIRNVPRNHLSHKGATLMVPAARDVNDKCIGKVEFKTAITEAKSIVTAYGTVGRGTTVIPITSIGKKNCKRFGKGRLVAKVSWQPVERYEEGHIRAVRKALKKSKDKAVRAALAYIVDLKCSSTLAINDPNVNLPRAFMTQLPGIPEDERRNFRILVLKEYFPLQFIDTSEELKKVFRDVVNGHYWAWTVAEVLHRDISISNVMFHRKAGRAIGVLCDWDLAETKKYLGEEPELTVDIGEYEAVRDLYKTMPQRRVTDHEPRTSGPDVSTQVLASPVNPTEQSDTEPAGNEDEDDESARRRKAKYRTGTGPFMAMDLFAPGSAPTHLYRHDLESFFWVLVWFVATHNPSAHTLGRMNQWQGSDLRSVYSAKVNFLKKVSVARRVLSKRHLQYDAMWKETLNPLKKIFHRVEHKASALEVLQPDYIDAYLEGDIAEMQDIGKEIVREARERNALVSYEIFVSNL</sequence>
<dbReference type="Pfam" id="PF17667">
    <property type="entry name" value="Pkinase_fungal"/>
    <property type="match status" value="2"/>
</dbReference>
<gene>
    <name evidence="3" type="ORF">GFSPODELE1_LOCUS2119</name>
</gene>
<feature type="region of interest" description="Disordered" evidence="1">
    <location>
        <begin position="727"/>
        <end position="780"/>
    </location>
</feature>
<dbReference type="PANTHER" id="PTHR38248">
    <property type="entry name" value="FUNK1 6"/>
    <property type="match status" value="1"/>
</dbReference>
<feature type="compositionally biased region" description="Polar residues" evidence="1">
    <location>
        <begin position="351"/>
        <end position="362"/>
    </location>
</feature>
<dbReference type="EMBL" id="OZ037953">
    <property type="protein sequence ID" value="CAL1698348.1"/>
    <property type="molecule type" value="Genomic_DNA"/>
</dbReference>
<accession>A0ABP1CUH9</accession>
<feature type="region of interest" description="Disordered" evidence="1">
    <location>
        <begin position="306"/>
        <end position="380"/>
    </location>
</feature>
<keyword evidence="4" id="KW-1185">Reference proteome</keyword>
<feature type="compositionally biased region" description="Polar residues" evidence="1">
    <location>
        <begin position="741"/>
        <end position="757"/>
    </location>
</feature>
<feature type="compositionally biased region" description="Polar residues" evidence="1">
    <location>
        <begin position="103"/>
        <end position="114"/>
    </location>
</feature>
<evidence type="ECO:0000256" key="1">
    <source>
        <dbReference type="SAM" id="MobiDB-lite"/>
    </source>
</evidence>
<dbReference type="SUPFAM" id="SSF56112">
    <property type="entry name" value="Protein kinase-like (PK-like)"/>
    <property type="match status" value="1"/>
</dbReference>
<dbReference type="Gene3D" id="1.10.510.10">
    <property type="entry name" value="Transferase(Phosphotransferase) domain 1"/>
    <property type="match status" value="1"/>
</dbReference>
<feature type="region of interest" description="Disordered" evidence="1">
    <location>
        <begin position="95"/>
        <end position="122"/>
    </location>
</feature>
<proteinExistence type="predicted"/>
<evidence type="ECO:0000259" key="2">
    <source>
        <dbReference type="Pfam" id="PF17667"/>
    </source>
</evidence>
<feature type="domain" description="Fungal-type protein kinase" evidence="2">
    <location>
        <begin position="397"/>
        <end position="699"/>
    </location>
</feature>